<evidence type="ECO:0000256" key="4">
    <source>
        <dbReference type="ARBA" id="ARBA00023180"/>
    </source>
</evidence>
<feature type="compositionally biased region" description="Low complexity" evidence="6">
    <location>
        <begin position="1059"/>
        <end position="1076"/>
    </location>
</feature>
<evidence type="ECO:0000256" key="5">
    <source>
        <dbReference type="PROSITE-ProRule" id="PRU00803"/>
    </source>
</evidence>
<dbReference type="OrthoDB" id="188207at2759"/>
<dbReference type="EMBL" id="AGNL01002669">
    <property type="protein sequence ID" value="EJK75889.1"/>
    <property type="molecule type" value="Genomic_DNA"/>
</dbReference>
<feature type="compositionally biased region" description="Polar residues" evidence="6">
    <location>
        <begin position="3169"/>
        <end position="3194"/>
    </location>
</feature>
<dbReference type="InterPro" id="IPR009011">
    <property type="entry name" value="Man6P_isomerase_rcpt-bd_dom_sf"/>
</dbReference>
<feature type="region of interest" description="Disordered" evidence="6">
    <location>
        <begin position="2814"/>
        <end position="3194"/>
    </location>
</feature>
<keyword evidence="4" id="KW-0325">Glycoprotein</keyword>
<evidence type="ECO:0000313" key="9">
    <source>
        <dbReference type="Proteomes" id="UP000266841"/>
    </source>
</evidence>
<feature type="domain" description="MRH" evidence="7">
    <location>
        <begin position="1575"/>
        <end position="1685"/>
    </location>
</feature>
<dbReference type="PROSITE" id="PS51470">
    <property type="entry name" value="FG_GAP"/>
    <property type="match status" value="2"/>
</dbReference>
<reference evidence="8 9" key="1">
    <citation type="journal article" date="2012" name="Genome Biol.">
        <title>Genome and low-iron response of an oceanic diatom adapted to chronic iron limitation.</title>
        <authorList>
            <person name="Lommer M."/>
            <person name="Specht M."/>
            <person name="Roy A.S."/>
            <person name="Kraemer L."/>
            <person name="Andreson R."/>
            <person name="Gutowska M.A."/>
            <person name="Wolf J."/>
            <person name="Bergner S.V."/>
            <person name="Schilhabel M.B."/>
            <person name="Klostermeier U.C."/>
            <person name="Beiko R.G."/>
            <person name="Rosenstiel P."/>
            <person name="Hippler M."/>
            <person name="Laroche J."/>
        </authorList>
    </citation>
    <scope>NUCLEOTIDE SEQUENCE [LARGE SCALE GENOMIC DNA]</scope>
    <source>
        <strain evidence="8 9">CCMP1005</strain>
    </source>
</reference>
<feature type="repeat" description="FG-GAP" evidence="5">
    <location>
        <begin position="2093"/>
        <end position="2145"/>
    </location>
</feature>
<dbReference type="InterPro" id="IPR028994">
    <property type="entry name" value="Integrin_alpha_N"/>
</dbReference>
<proteinExistence type="predicted"/>
<feature type="compositionally biased region" description="Polar residues" evidence="6">
    <location>
        <begin position="3062"/>
        <end position="3111"/>
    </location>
</feature>
<feature type="region of interest" description="Disordered" evidence="6">
    <location>
        <begin position="1023"/>
        <end position="1106"/>
    </location>
</feature>
<feature type="compositionally biased region" description="Low complexity" evidence="6">
    <location>
        <begin position="3457"/>
        <end position="3517"/>
    </location>
</feature>
<feature type="region of interest" description="Disordered" evidence="6">
    <location>
        <begin position="3222"/>
        <end position="3523"/>
    </location>
</feature>
<evidence type="ECO:0000256" key="3">
    <source>
        <dbReference type="ARBA" id="ARBA00023157"/>
    </source>
</evidence>
<dbReference type="InterPro" id="IPR044865">
    <property type="entry name" value="MRH_dom"/>
</dbReference>
<dbReference type="Pfam" id="PF08811">
    <property type="entry name" value="DUF1800"/>
    <property type="match status" value="1"/>
</dbReference>
<dbReference type="PROSITE" id="PS51914">
    <property type="entry name" value="MRH"/>
    <property type="match status" value="1"/>
</dbReference>
<dbReference type="InterPro" id="IPR014917">
    <property type="entry name" value="DUF1800"/>
</dbReference>
<evidence type="ECO:0000259" key="7">
    <source>
        <dbReference type="PROSITE" id="PS51914"/>
    </source>
</evidence>
<feature type="compositionally biased region" description="Low complexity" evidence="6">
    <location>
        <begin position="1084"/>
        <end position="1106"/>
    </location>
</feature>
<dbReference type="SMART" id="SM00191">
    <property type="entry name" value="Int_alpha"/>
    <property type="match status" value="11"/>
</dbReference>
<dbReference type="Pfam" id="PF13015">
    <property type="entry name" value="PRKCSH_1"/>
    <property type="match status" value="1"/>
</dbReference>
<evidence type="ECO:0000256" key="2">
    <source>
        <dbReference type="ARBA" id="ARBA00022737"/>
    </source>
</evidence>
<feature type="compositionally biased region" description="Low complexity" evidence="6">
    <location>
        <begin position="1024"/>
        <end position="1043"/>
    </location>
</feature>
<feature type="compositionally biased region" description="Polar residues" evidence="6">
    <location>
        <begin position="3015"/>
        <end position="3031"/>
    </location>
</feature>
<feature type="compositionally biased region" description="Polar residues" evidence="6">
    <location>
        <begin position="2428"/>
        <end position="2442"/>
    </location>
</feature>
<feature type="compositionally biased region" description="Polar residues" evidence="6">
    <location>
        <begin position="3641"/>
        <end position="3660"/>
    </location>
</feature>
<dbReference type="InterPro" id="IPR036607">
    <property type="entry name" value="PRKCSH"/>
</dbReference>
<feature type="compositionally biased region" description="Polar residues" evidence="6">
    <location>
        <begin position="2450"/>
        <end position="2474"/>
    </location>
</feature>
<feature type="region of interest" description="Disordered" evidence="6">
    <location>
        <begin position="2395"/>
        <end position="2414"/>
    </location>
</feature>
<feature type="region of interest" description="Disordered" evidence="6">
    <location>
        <begin position="1682"/>
        <end position="1749"/>
    </location>
</feature>
<dbReference type="Gene3D" id="2.130.10.130">
    <property type="entry name" value="Integrin alpha, N-terminal"/>
    <property type="match status" value="5"/>
</dbReference>
<feature type="compositionally biased region" description="Low complexity" evidence="6">
    <location>
        <begin position="3613"/>
        <end position="3640"/>
    </location>
</feature>
<feature type="region of interest" description="Disordered" evidence="6">
    <location>
        <begin position="2428"/>
        <end position="2476"/>
    </location>
</feature>
<evidence type="ECO:0000256" key="6">
    <source>
        <dbReference type="SAM" id="MobiDB-lite"/>
    </source>
</evidence>
<feature type="compositionally biased region" description="Polar residues" evidence="6">
    <location>
        <begin position="3929"/>
        <end position="3958"/>
    </location>
</feature>
<feature type="region of interest" description="Disordered" evidence="6">
    <location>
        <begin position="3888"/>
        <end position="3985"/>
    </location>
</feature>
<keyword evidence="2" id="KW-0677">Repeat</keyword>
<feature type="compositionally biased region" description="Polar residues" evidence="6">
    <location>
        <begin position="2965"/>
        <end position="3007"/>
    </location>
</feature>
<feature type="compositionally biased region" description="Polar residues" evidence="6">
    <location>
        <begin position="3222"/>
        <end position="3234"/>
    </location>
</feature>
<dbReference type="InterPro" id="IPR013517">
    <property type="entry name" value="FG-GAP"/>
</dbReference>
<evidence type="ECO:0000313" key="8">
    <source>
        <dbReference type="EMBL" id="EJK75889.1"/>
    </source>
</evidence>
<dbReference type="InterPro" id="IPR010869">
    <property type="entry name" value="DUF1501"/>
</dbReference>
<feature type="repeat" description="FG-GAP" evidence="5">
    <location>
        <begin position="2312"/>
        <end position="2364"/>
    </location>
</feature>
<protein>
    <recommendedName>
        <fullName evidence="7">MRH domain-containing protein</fullName>
    </recommendedName>
</protein>
<feature type="compositionally biased region" description="Low complexity" evidence="6">
    <location>
        <begin position="2815"/>
        <end position="2848"/>
    </location>
</feature>
<dbReference type="Pfam" id="PF14312">
    <property type="entry name" value="FG-GAP_2"/>
    <property type="match status" value="10"/>
</dbReference>
<dbReference type="PANTHER" id="PTHR36220">
    <property type="entry name" value="UNNAMED PRODUCT"/>
    <property type="match status" value="1"/>
</dbReference>
<keyword evidence="3" id="KW-1015">Disulfide bond</keyword>
<evidence type="ECO:0000256" key="1">
    <source>
        <dbReference type="ARBA" id="ARBA00022729"/>
    </source>
</evidence>
<dbReference type="InterPro" id="IPR013519">
    <property type="entry name" value="Int_alpha_beta-p"/>
</dbReference>
<keyword evidence="9" id="KW-1185">Reference proteome</keyword>
<feature type="compositionally biased region" description="Low complexity" evidence="6">
    <location>
        <begin position="3037"/>
        <end position="3061"/>
    </location>
</feature>
<organism evidence="8 9">
    <name type="scientific">Thalassiosira oceanica</name>
    <name type="common">Marine diatom</name>
    <dbReference type="NCBI Taxonomy" id="159749"/>
    <lineage>
        <taxon>Eukaryota</taxon>
        <taxon>Sar</taxon>
        <taxon>Stramenopiles</taxon>
        <taxon>Ochrophyta</taxon>
        <taxon>Bacillariophyta</taxon>
        <taxon>Coscinodiscophyceae</taxon>
        <taxon>Thalassiosirophycidae</taxon>
        <taxon>Thalassiosirales</taxon>
        <taxon>Thalassiosiraceae</taxon>
        <taxon>Thalassiosira</taxon>
    </lineage>
</organism>
<feature type="compositionally biased region" description="Polar residues" evidence="6">
    <location>
        <begin position="2851"/>
        <end position="2887"/>
    </location>
</feature>
<feature type="compositionally biased region" description="Low complexity" evidence="6">
    <location>
        <begin position="1688"/>
        <end position="1732"/>
    </location>
</feature>
<dbReference type="SUPFAM" id="SSF50911">
    <property type="entry name" value="Mannose 6-phosphate receptor domain"/>
    <property type="match status" value="1"/>
</dbReference>
<feature type="region of interest" description="Disordered" evidence="6">
    <location>
        <begin position="3586"/>
        <end position="3849"/>
    </location>
</feature>
<feature type="compositionally biased region" description="Low complexity" evidence="6">
    <location>
        <begin position="3735"/>
        <end position="3849"/>
    </location>
</feature>
<gene>
    <name evidence="8" type="ORF">THAOC_02374</name>
</gene>
<name>K0TFQ8_THAOC</name>
<feature type="compositionally biased region" description="Low complexity" evidence="6">
    <location>
        <begin position="3235"/>
        <end position="3253"/>
    </location>
</feature>
<feature type="compositionally biased region" description="Polar residues" evidence="6">
    <location>
        <begin position="3433"/>
        <end position="3456"/>
    </location>
</feature>
<comment type="caution">
    <text evidence="8">The sequence shown here is derived from an EMBL/GenBank/DDBJ whole genome shotgun (WGS) entry which is preliminary data.</text>
</comment>
<dbReference type="Gene3D" id="2.70.130.10">
    <property type="entry name" value="Mannose-6-phosphate receptor binding domain"/>
    <property type="match status" value="1"/>
</dbReference>
<feature type="compositionally biased region" description="Polar residues" evidence="6">
    <location>
        <begin position="3254"/>
        <end position="3288"/>
    </location>
</feature>
<keyword evidence="1" id="KW-0732">Signal</keyword>
<feature type="compositionally biased region" description="Low complexity" evidence="6">
    <location>
        <begin position="3889"/>
        <end position="3928"/>
    </location>
</feature>
<feature type="compositionally biased region" description="Polar residues" evidence="6">
    <location>
        <begin position="1733"/>
        <end position="1749"/>
    </location>
</feature>
<dbReference type="PANTHER" id="PTHR36220:SF1">
    <property type="entry name" value="GAMMA TUBULIN COMPLEX COMPONENT C-TERMINAL DOMAIN-CONTAINING PROTEIN"/>
    <property type="match status" value="1"/>
</dbReference>
<dbReference type="SUPFAM" id="SSF69318">
    <property type="entry name" value="Integrin alpha N-terminal domain"/>
    <property type="match status" value="1"/>
</dbReference>
<feature type="compositionally biased region" description="Low complexity" evidence="6">
    <location>
        <begin position="3399"/>
        <end position="3430"/>
    </location>
</feature>
<feature type="compositionally biased region" description="Low complexity" evidence="6">
    <location>
        <begin position="3113"/>
        <end position="3168"/>
    </location>
</feature>
<dbReference type="eggNOG" id="KOG1216">
    <property type="taxonomic scope" value="Eukaryota"/>
</dbReference>
<feature type="compositionally biased region" description="Low complexity" evidence="6">
    <location>
        <begin position="3661"/>
        <end position="3697"/>
    </location>
</feature>
<dbReference type="Proteomes" id="UP000266841">
    <property type="component" value="Unassembled WGS sequence"/>
</dbReference>
<feature type="compositionally biased region" description="Polar residues" evidence="6">
    <location>
        <begin position="3698"/>
        <end position="3719"/>
    </location>
</feature>
<feature type="compositionally biased region" description="Polar residues" evidence="6">
    <location>
        <begin position="3361"/>
        <end position="3395"/>
    </location>
</feature>
<sequence>MTFKEIYPSLLENDCGHGACSITENDLCLCSVSINEQFVFNSMPSRDDVLRTLKIGAFDPALLSAERTYMAAAGSTEDVEAWTTSSNAEIGSIDTIFKVTDEYGSTAYFKNMKSDITLGGLYTLRNMPAFINLVAVQLQDYEVDAFLTSLIRYPSAAPFIVKKLIQYHGVSNPTPGFVHRIAKVFTSGSFTTDGVVFGNGSLGDLKAVAAAIALDPETTVPVTDEDPLNGNVREPLLKLIHFMRSLSFERRPTIRFSHGLFEDMSFKIGQMVFDPPDQFSFYATDYSPPGLFSLTETVSPEAELFSMNGVIGFMNGIWSFVNYGLASADGGFSALLNKMPEVGDNSSSVGVLSYNYQATASSHVSQKIDELSTLLTAGRLSKENKQVLVNAHAYFQLVHGIEHADRTLLKLMAAAPEFHTSSLVRKTGVPRDVTPPLPSRRPYKAIVYINLAGGADSFNILTPHPNRNKCPLFEDYFESRGGEPNSVDETSRGAGIGLMKTQILAIDGSSQKVDNCALFGVNRHIPAYRDIYKEGRGLFFANMGHLHKPVTKDNWLAETRTDLFSHLTMKREAFSVDAFREGKGPGVLGRMLDILEQEQGAAVAATSVGARGTILDGNPNYGRLADAMSGQGTPKLYDRDFLAPTEVKWARDVKGIPALEEIVKQDLRPYLEEIHADTSEVSGVFGDAFSHSFVDMWNKDFAATGKENFGTIVGQLRTVAKMMAVHSKRGNGGVNREVFYCEVGGFNTHSHVVANLAKKLPSLNKAVELFWKEIKTLGLSKQVVVIQASEFGRTLTPNSNGGSDNGWGGNYFMFGGDVKGGKILGEYPRSFSESDPTNIGRGRLLPTTSWDAMFYGVAQWFGISKEKELQYVLPNSNNFGCDLFTDYDLFDSGIHHLNGCGGVERSTSVKFQVPDIRRLSGSEQKSVCKLFLKAAESQLSAGNSTVRCRIGEQQVSQADVESNGSGSNNSSSMYNVEANAVLNFDYTIPPYVASAEECEMLSMTAAATASDFVVLDAIAQSQAPSGIPTSTPSTSLQPSMQPTMTTEPTYGPSMYPSMLPTLTARPSTSPTASIPPSEYPSSAPSLTPEPSLVPSTSSLPTVTAAPSVRREEFGSDFLSADVGSATTPGVASEVDTGLYSVQGSGADIWSTSDEFHYMYVESSGDATVTALIENFEGNPLDPWAKVGIMFREDLSQNAAHYSIFTTGSNGIANNYRSSKGSETVHVQTSLFRPDPRVWFRIAKTDDVFATFYKPPESLYWYQFGARLSIPPIDQNGGYFVGIAISSHSTTALAKAQVGSIRLTRTCPSTTDPFQCDQASNCDLGYVTRACYNVGERPSWELNETMTNVLDTGSFTESLGCSPNDDFDANYLIDGTTKYFDCEGGSGVIIHPTHGRLSMAKALRVYANLDCIECDPVSFTIEGRKKAMYFPQVDPQFPLPEKAEAKCNGTVIDNETTWGDTLCQHTLQPLDGSDPQVADMDGNATILGSPFDEAAYIFERLDDQTWVQVAKLLPGDGTANMFGCSVAISGATAVVGTCAIDEYFGLISQGAAYVFTRDYHTGWTLESRIEHHKPNATCYEMAYNSSVNDDEFLYEVCIGQNAVSSEVLVSATPNVTTNIGTYAGGDGWGTNFVELYWSEGDECSNGLKRGAKAEMVCGETPQILNVTQPSDCFYNFEMEGPDACPPTGMPSSMPSSTPSSIPSSFPTGIPSHSTVPSISPSSSAGPTNSLSPSTVPSAGPTNSLSPTNTPVDFNIIRKRDRNLQGETVNCSGIAITIEVWTDNYPAETSYTLEDVCSGGNGVVMTGSGGFDSPGTLYTSSYCADSFAQYDFQIHDSYGDGICCNYGEGNYTVRVEGEELIFGGAFLSSELKSFGSCPSSLDLGSSGNNTSSSTMFKVKGTSQLYILGFEVRSSQVSDLLVYTASGDHTNDGNLDAFSEASFSASSSGSLAYTVTLSTPIELAGNGTEVSFILSTTSGLNVSLGTGSTDSFVQSDDGLVVYEGQAYGCVDPSGCPEVLDGAINYVLHHNSAHQPTSEPTLMPTLPANIEAFEANGTNAHVSSIATNDNYAAVGAPYGASGGAVYVYEQVGGAWIKVDEVSDGGESSNQFGYSASISSDDVLVVGAHGTNDYKGAAYVYDKGTDESWSLQANLTATDGVAYNYFGKSVAIVEDTIVIGASSSNSKCGAAYVFTRVGSVWTQQTKLEPANCTDDYYFGSSVDIDKNPLTNEYTIAIGASGSYYNNYTGDSYIYTGSGSSWGLQAELTSSDNESGVSSVAISGDVFIAGTSRADGGGGTYSGAVYVYARNGTSWSEQAKITEPDADEYRYFGESTDVKQNTIVVGSPSFGNKEEGSVYVFRKTTDNTWPLLQQVNGFVDWGKLGGKVAIGHDGHVMIRGYPSSDKDGYEEGGSEPSGDTLPVYMVDLFPSFEPSISNEPSNTPSQALSAGPSLMPSGQPSVANSFEPSLNPSSQPSSALDTGMECKADVATTSSVAGVPKCPTVGAGCSTDGTSVLAGRGGMNGANSTSNTLDSCVDGSSGTYLSDESNEALTITSDSYHLVAGQEAHVVAKVWAYGNGESDTADFYYTTNPTVLPLNWTYIGSETLSGGGYQYVTSPSFTLPSAEEQAVRVNFRHKGSEPSSCSGGSFDDTDDLMYSVLPSGDAETMNVTGSFFSVKTQDSNLVVKGLSTPSAPSTGLAKIYYKSGAHPGYERDSSSWTMAFNTSSAVASNGSYAFDLQEMIFLDADSEYSFFVVSSLDTNEVNSTYPEGTLYKQTDDLEYYIGKSMHSEFVGCLFTPRSWAGQLSYVTEEMWHASMAPSSQPSITHSSAPSSIPSEAPSSQPSSTPSLYPSKAPSENPSVSIWPTSLPSESPSKTSGPSLSAEPSRQPSAVPSWTPSGQPTSTPSYSPSGVPSSMPSSDPTGQPSVDSSSRPSSSPSGQPSAEPSAQPTSAPTAMPSEEPSAIPTFAPSGQPSAYPTETPSGQPTSEPSYTPSLTPSEHPSVSFWPTSAPSEIPSVSAFPSMSAVPTSQPSMHPSVSIWPTALPTSLPSESPSLMPSSVPSVQPTSLPSSVPSESPTASPSTFPTIQPSSVPSLEPSTQPSVNPSDHPSTSPTGDPSASPSALPSESPSTAPSAVPSSNPSSAPSESPTSQPSNDPSLDPSSSPSEHPSVSIWPTSAPSDEPSISTHPSASAVPTSQVNRKFLLVDITLAAQFAETLTLYQPSMQPSVSFWPTSLPTSVPSELPSLMPSSVPSVQPTSLPSSVPSEAPTASPSTFPTIQPSSVPSMEPSTQPSVSPSEHPSTSPSSEPSESPSALPSESPSTAPSAVPSSNPSSAPSESPTSQPSALPSLEPSNSPSEHPSVSIWPTSAPSGEPSTSTHPSTSAVPTSQPSMQPSVSFWPTALPTSAPSELPSSLPSSVPSSQPTSLPSSVPSEAPTASPSTAPSIQPSSVPSMEPSTQPSVSPSEHPSTSPSSEPSESPSAVPSESPSSAPSIVPSSNPSSVPSESPTSQPSALPSLAPSSPPSEHPRWVAIVQVTQNIRFKLSFHFNFKFSFLCSVTPFRAVHYAAINESQHFHLANYAANVSPVRKPYAQPSSSPSTLPSQVPSIEPSEEPSSRPSRQPSSAPSNSPSAFPSAVPSSDPSRQPSDTPSATPSGNPSTAPTSQPSSVPSDHPSVSVWPTSAPSEAPSYSARPSASAVPTSQPSMNPSISIWPTALPSSFPSVLPSGMPSSAPSDQPTSLPSSTPSETPTTLPSAAPSVQPSSVPSLLPSTQPSVSPSEHPSASPSSEPSSNPSAGPSASPSAEPSAVPSRVPSSAPSRSPSINPSISIWPTSAPSESPSVSAQPSTSTAPSAQVSCAYYLDFVKNSNKSLTLHLISQPSEFPSVSIWPTGQPSSVPSGRPSSLPSSLPSAVPSSVPSSLPSSGPSFIPSAQPSAIPSWQPSNQPSFDPSSHPSSQPSFMPSSIPSETPSISQVPSGAPSISSRPSMSPIKFGRGVAIDGDTIVIGDGVHSCGGASVFQRNEQGNWTEQARFEPDNCTAGEHEIIFVSIALVIYANFHSSLARLPVLVPNFFNYGEEFDETHEYRVLATTGFGYCVAIDHTTEGTTVIVGAPLDSTNGTHSGAAYVYNSMDHTSWEEEKFIASNAKPFDDFGWTVAINGDFAMVGGSIAKKGHAWLYMRTGSEWEEQPLVEPLNSTTDIEREKIIDEDYFGHSVDIADKVAVIGTVGYTYLLKEDQGTWTQLEDKLPAGLHWKSPDPSSCLPKKPKLHYTEPMSVQEIARMFYNDNWEPISQGNLPWKNLNPDRNSLPRPWMGAKKFESSFYDADETMSYTEVDFFYESWYWYDEYRITFQSRQPSASTKVLQMELTGLLEDSVELAVLSIPRSYKGSWHANVLQYSNDAEVFNGYVNEVSCNYCDPSWGLATAKIFDGYTNRFRMGLHGGGVPAISFRPNVIRYSIVSGIRIYTANNDGGSDPRRYLLQGRNKPGAKIKNVNTETCWHITANFTIASGDCSNEGDEYLFYTNRFGELRSPLYVGRCVAMPYSKGTYELGNFEFSTCYGYERGENHTKTRENYFFFNGTVDGGMFSIESIKLDGNFYVGSEGVFNVSNDEAWDEIGSGILPWVSVDSRNAIGQAISSTFAEADDSLNLMEVKFYENTQAYYEYKVSFPELRSHDATHLHFAEIELPGKKLFKGIDGGAEARQREVETLFSFSEECILGNVIEVIENVTRQECGRACVAYGLGLCEGFEFLENDLFDLLNPDLRQTLSTRTAFDYELACSSGESLEIYYEFNQAECRRKCVEYGLGCRGVEYHLSVSNFRMCVLKDQGPNVECEHVEFFEKEDFQAVPTIAPTMIPEPTISPSVSPTTPAPTDPLTLHLVNNPDPLNGLSHDRFGSNVGVDIENKYIIVGSPEADTKGLVDSGAANIYGLDEDGLWDYLIRLQPSDLVENSTFGTAVAISNVTAVVSSHVVGNGTVYIYGRINDDKAYWVQQAILREPGEAGISGHYGVSVDLAGDTLLVGADHYDSTGPNCGAVFVYKRKYYSWFKVQTLVPTNCTSDDYFGRSVKFDSESEDQFIVGSVGDSTYGESSGSAYIYEYDPTTTTWHLGAQIFATDSQAGDSFGVSVALNRNRAIVGAYKDNTDFGGISVGSVYIFQKINSTAWAEDTKLENSDGMGDDGFGTQVAIYRDVVVAGSPGDDISDVDRDTRGSVYIFSRDVISGDWEEVKKVSGANANANLGACVSVYDKTVIFGAPGENVAGAEERGQVYVYEMSGPAIYQPTGSPSISPTPQPSNSPFVPVSSDGVCSKWSSSGSHAGDSVQVLQSYEAPNGSQWTWRQCAHLCAQNAACEFWSLHTSGTKQCVLKKNMGIFVGATTSYSEGYQDLDC</sequence>
<feature type="compositionally biased region" description="Low complexity" evidence="6">
    <location>
        <begin position="3591"/>
        <end position="3606"/>
    </location>
</feature>
<feature type="compositionally biased region" description="Low complexity" evidence="6">
    <location>
        <begin position="3289"/>
        <end position="3360"/>
    </location>
</feature>
<dbReference type="Pfam" id="PF07394">
    <property type="entry name" value="DUF1501"/>
    <property type="match status" value="1"/>
</dbReference>
<feature type="compositionally biased region" description="Low complexity" evidence="6">
    <location>
        <begin position="3959"/>
        <end position="3985"/>
    </location>
</feature>
<accession>K0TFQ8</accession>
<feature type="compositionally biased region" description="Low complexity" evidence="6">
    <location>
        <begin position="2889"/>
        <end position="2942"/>
    </location>
</feature>